<dbReference type="InterPro" id="IPR004474">
    <property type="entry name" value="LytR_CpsA_psr"/>
</dbReference>
<evidence type="ECO:0000256" key="1">
    <source>
        <dbReference type="ARBA" id="ARBA00006068"/>
    </source>
</evidence>
<organism evidence="5 6">
    <name type="scientific">Geitlerinema calcuttense NRMC-F 0142</name>
    <dbReference type="NCBI Taxonomy" id="2922238"/>
    <lineage>
        <taxon>Bacteria</taxon>
        <taxon>Bacillati</taxon>
        <taxon>Cyanobacteriota</taxon>
        <taxon>Cyanophyceae</taxon>
        <taxon>Geitlerinematales</taxon>
        <taxon>Geitlerinemataceae</taxon>
        <taxon>Geitlerinema</taxon>
    </lineage>
</organism>
<protein>
    <submittedName>
        <fullName evidence="5">LCP family protein</fullName>
    </submittedName>
</protein>
<keyword evidence="6" id="KW-1185">Reference proteome</keyword>
<gene>
    <name evidence="5" type="ORF">QQ055_06425</name>
</gene>
<comment type="caution">
    <text evidence="5">The sequence shown here is derived from an EMBL/GenBank/DDBJ whole genome shotgun (WGS) entry which is preliminary data.</text>
</comment>
<evidence type="ECO:0000259" key="3">
    <source>
        <dbReference type="Pfam" id="PF03816"/>
    </source>
</evidence>
<keyword evidence="2" id="KW-1133">Transmembrane helix</keyword>
<feature type="transmembrane region" description="Helical" evidence="2">
    <location>
        <begin position="20"/>
        <end position="48"/>
    </location>
</feature>
<dbReference type="EMBL" id="JASVEJ010000024">
    <property type="protein sequence ID" value="MDL5057100.1"/>
    <property type="molecule type" value="Genomic_DNA"/>
</dbReference>
<dbReference type="PANTHER" id="PTHR33392:SF6">
    <property type="entry name" value="POLYISOPRENYL-TEICHOIC ACID--PEPTIDOGLYCAN TEICHOIC ACID TRANSFERASE TAGU"/>
    <property type="match status" value="1"/>
</dbReference>
<dbReference type="Gene3D" id="3.40.630.190">
    <property type="entry name" value="LCP protein"/>
    <property type="match status" value="1"/>
</dbReference>
<evidence type="ECO:0000259" key="4">
    <source>
        <dbReference type="Pfam" id="PF13399"/>
    </source>
</evidence>
<feature type="domain" description="LytR/CpsA/Psr regulator C-terminal" evidence="4">
    <location>
        <begin position="367"/>
        <end position="453"/>
    </location>
</feature>
<evidence type="ECO:0000256" key="2">
    <source>
        <dbReference type="SAM" id="Phobius"/>
    </source>
</evidence>
<keyword evidence="2" id="KW-0812">Transmembrane</keyword>
<proteinExistence type="inferred from homology"/>
<evidence type="ECO:0000313" key="5">
    <source>
        <dbReference type="EMBL" id="MDL5057100.1"/>
    </source>
</evidence>
<keyword evidence="2" id="KW-0472">Membrane</keyword>
<evidence type="ECO:0000313" key="6">
    <source>
        <dbReference type="Proteomes" id="UP001230986"/>
    </source>
</evidence>
<feature type="domain" description="Cell envelope-related transcriptional attenuator" evidence="3">
    <location>
        <begin position="123"/>
        <end position="269"/>
    </location>
</feature>
<dbReference type="Proteomes" id="UP001230986">
    <property type="component" value="Unassembled WGS sequence"/>
</dbReference>
<name>A0ABT7LYL6_9CYAN</name>
<dbReference type="PANTHER" id="PTHR33392">
    <property type="entry name" value="POLYISOPRENYL-TEICHOIC ACID--PEPTIDOGLYCAN TEICHOIC ACID TRANSFERASE TAGU"/>
    <property type="match status" value="1"/>
</dbReference>
<dbReference type="Pfam" id="PF03816">
    <property type="entry name" value="LytR_cpsA_psr"/>
    <property type="match status" value="1"/>
</dbReference>
<dbReference type="NCBIfam" id="TIGR00350">
    <property type="entry name" value="lytR_cpsA_psr"/>
    <property type="match status" value="1"/>
</dbReference>
<dbReference type="InterPro" id="IPR050922">
    <property type="entry name" value="LytR/CpsA/Psr_CW_biosynth"/>
</dbReference>
<reference evidence="5 6" key="1">
    <citation type="submission" date="2023-06" db="EMBL/GenBank/DDBJ databases">
        <title>Whole genome sequence of Oscillatoria calcuttensis NRMC-F 0142.</title>
        <authorList>
            <person name="Shakena Fathima T."/>
            <person name="Muralitharan G."/>
            <person name="Thajuddin N."/>
        </authorList>
    </citation>
    <scope>NUCLEOTIDE SEQUENCE [LARGE SCALE GENOMIC DNA]</scope>
    <source>
        <strain evidence="5 6">NRMC-F 0142</strain>
    </source>
</reference>
<comment type="similarity">
    <text evidence="1">Belongs to the LytR/CpsA/Psr (LCP) family.</text>
</comment>
<dbReference type="RefSeq" id="WP_071958200.1">
    <property type="nucleotide sequence ID" value="NZ_JASVEJ010000024.1"/>
</dbReference>
<dbReference type="InterPro" id="IPR027381">
    <property type="entry name" value="LytR/CpsA/Psr_C"/>
</dbReference>
<sequence>MAAQKHLKQNSPQQIKPSNVRWIGIGLGLSGIALLSATAGALLAISLASTPLMQTRLTAEEAAVFGKGDRIATGGTLQMPELTRPVNILILGTKVLTSDLDNPPDRLQHLGYHALVDSFEGLTDTMLLVRFDPATRKLSALSIPRDTRSWIEDHGLQKINEANFYGGPALSAKAVSELLGGVGIDRYIRLNVQGIEKLIDALGGVTLYVPQDMEYRDDSQHLYINLKAGQQHLDGDRAMQFVRFRYDDLGDIGRIQRQQLFIRALLEQALNPTTLARLPKLMSIIQSNLDTNLSVEELFALAGFATRTDRSQVQMLMVPGRFSSPEEYQASYWLPDYERIDTMMSQHFGMATATTARAVKSLDPAYVNVAIQDSTGEWGAVDDLVNTLYDQGYGNVYVSRPWNEPLKVTRIVAQDGDVTVAKDLQRSLGFGEVRVESTGSLRSDITIQLGQDWLRQKHRMLRQPDHL</sequence>
<accession>A0ABT7LYL6</accession>
<dbReference type="Pfam" id="PF13399">
    <property type="entry name" value="LytR_C"/>
    <property type="match status" value="1"/>
</dbReference>